<evidence type="ECO:0000313" key="2">
    <source>
        <dbReference type="Proteomes" id="UP000501451"/>
    </source>
</evidence>
<evidence type="ECO:0000313" key="1">
    <source>
        <dbReference type="EMBL" id="QII81395.1"/>
    </source>
</evidence>
<sequence>MSNLGDYQRITTLAKKVGGPRNLLRIAVGSGAVVGGLGVNLWNKIRSKGNSPINDVVGVNEIFEATTAGQDISGLRFEVGDTFRIISSDEEAVLIEIIDNKNNPYFVSIETLKEISLPYSEYLKNESNKDK</sequence>
<keyword evidence="2" id="KW-1185">Reference proteome</keyword>
<dbReference type="KEGG" id="jar:G7057_02160"/>
<gene>
    <name evidence="1" type="ORF">G7057_02160</name>
</gene>
<dbReference type="Proteomes" id="UP000501451">
    <property type="component" value="Chromosome"/>
</dbReference>
<protein>
    <submittedName>
        <fullName evidence="1">Uncharacterized protein</fullName>
    </submittedName>
</protein>
<dbReference type="AlphaFoldDB" id="A0A6G7K814"/>
<accession>A0A6G7K814</accession>
<name>A0A6G7K814_9LACT</name>
<organism evidence="1 2">
    <name type="scientific">Jeotgalibaca arthritidis</name>
    <dbReference type="NCBI Taxonomy" id="1868794"/>
    <lineage>
        <taxon>Bacteria</taxon>
        <taxon>Bacillati</taxon>
        <taxon>Bacillota</taxon>
        <taxon>Bacilli</taxon>
        <taxon>Lactobacillales</taxon>
        <taxon>Carnobacteriaceae</taxon>
        <taxon>Jeotgalibaca</taxon>
    </lineage>
</organism>
<reference evidence="1 2" key="1">
    <citation type="journal article" date="2017" name="Int. J. Syst. Evol. Microbiol.">
        <title>Jeotgalibaca porci sp. nov. and Jeotgalibaca arthritidis sp. nov., isolated from pigs, and emended description of the genus Jeotgalibaca.</title>
        <authorList>
            <person name="Zamora L."/>
            <person name="Perez-Sancho M."/>
            <person name="Dominguez L."/>
            <person name="Fernandez-Garayzabal J.F."/>
            <person name="Vela A.I."/>
        </authorList>
    </citation>
    <scope>NUCLEOTIDE SEQUENCE [LARGE SCALE GENOMIC DNA]</scope>
    <source>
        <strain evidence="1 2">CECT 9157</strain>
    </source>
</reference>
<dbReference type="EMBL" id="CP049740">
    <property type="protein sequence ID" value="QII81395.1"/>
    <property type="molecule type" value="Genomic_DNA"/>
</dbReference>
<dbReference type="RefSeq" id="WP_166160985.1">
    <property type="nucleotide sequence ID" value="NZ_CP049740.1"/>
</dbReference>
<proteinExistence type="predicted"/>